<gene>
    <name evidence="7" type="ORF">CAEBREN_00459</name>
</gene>
<keyword evidence="2 5" id="KW-0812">Transmembrane</keyword>
<feature type="transmembrane region" description="Helical" evidence="5">
    <location>
        <begin position="44"/>
        <end position="67"/>
    </location>
</feature>
<dbReference type="InParanoid" id="G0MSP4"/>
<dbReference type="Pfam" id="PF02544">
    <property type="entry name" value="Steroid_dh"/>
    <property type="match status" value="1"/>
</dbReference>
<accession>G0MSP4</accession>
<organism evidence="8">
    <name type="scientific">Caenorhabditis brenneri</name>
    <name type="common">Nematode worm</name>
    <dbReference type="NCBI Taxonomy" id="135651"/>
    <lineage>
        <taxon>Eukaryota</taxon>
        <taxon>Metazoa</taxon>
        <taxon>Ecdysozoa</taxon>
        <taxon>Nematoda</taxon>
        <taxon>Chromadorea</taxon>
        <taxon>Rhabditida</taxon>
        <taxon>Rhabditina</taxon>
        <taxon>Rhabditomorpha</taxon>
        <taxon>Rhabditoidea</taxon>
        <taxon>Rhabditidae</taxon>
        <taxon>Peloderinae</taxon>
        <taxon>Caenorhabditis</taxon>
    </lineage>
</organism>
<evidence type="ECO:0000259" key="6">
    <source>
        <dbReference type="Pfam" id="PF02544"/>
    </source>
</evidence>
<keyword evidence="8" id="KW-1185">Reference proteome</keyword>
<keyword evidence="4 5" id="KW-0472">Membrane</keyword>
<evidence type="ECO:0000256" key="5">
    <source>
        <dbReference type="SAM" id="Phobius"/>
    </source>
</evidence>
<dbReference type="GO" id="GO:0006629">
    <property type="term" value="P:lipid metabolic process"/>
    <property type="evidence" value="ECO:0007669"/>
    <property type="project" value="InterPro"/>
</dbReference>
<dbReference type="EMBL" id="GL379810">
    <property type="protein sequence ID" value="EGT43054.1"/>
    <property type="molecule type" value="Genomic_DNA"/>
</dbReference>
<dbReference type="GO" id="GO:0016020">
    <property type="term" value="C:membrane"/>
    <property type="evidence" value="ECO:0007669"/>
    <property type="project" value="UniProtKB-SubCell"/>
</dbReference>
<dbReference type="GO" id="GO:0016627">
    <property type="term" value="F:oxidoreductase activity, acting on the CH-CH group of donors"/>
    <property type="evidence" value="ECO:0007669"/>
    <property type="project" value="InterPro"/>
</dbReference>
<dbReference type="InterPro" id="IPR001104">
    <property type="entry name" value="3-oxo-5_a-steroid_4-DH_C"/>
</dbReference>
<keyword evidence="3 5" id="KW-1133">Transmembrane helix</keyword>
<evidence type="ECO:0000256" key="2">
    <source>
        <dbReference type="ARBA" id="ARBA00022692"/>
    </source>
</evidence>
<comment type="subcellular location">
    <subcellularLocation>
        <location evidence="1">Membrane</location>
        <topology evidence="1">Multi-pass membrane protein</topology>
    </subcellularLocation>
</comment>
<reference evidence="8" key="1">
    <citation type="submission" date="2011-07" db="EMBL/GenBank/DDBJ databases">
        <authorList>
            <consortium name="Caenorhabditis brenneri Sequencing and Analysis Consortium"/>
            <person name="Wilson R.K."/>
        </authorList>
    </citation>
    <scope>NUCLEOTIDE SEQUENCE [LARGE SCALE GENOMIC DNA]</scope>
    <source>
        <strain evidence="8">PB2801</strain>
    </source>
</reference>
<evidence type="ECO:0000313" key="7">
    <source>
        <dbReference type="EMBL" id="EGT43054.1"/>
    </source>
</evidence>
<dbReference type="AlphaFoldDB" id="G0MSP4"/>
<feature type="domain" description="3-oxo-5-alpha-steroid 4-dehydrogenase C-terminal" evidence="6">
    <location>
        <begin position="17"/>
        <end position="96"/>
    </location>
</feature>
<evidence type="ECO:0000256" key="3">
    <source>
        <dbReference type="ARBA" id="ARBA00022989"/>
    </source>
</evidence>
<protein>
    <recommendedName>
        <fullName evidence="6">3-oxo-5-alpha-steroid 4-dehydrogenase C-terminal domain-containing protein</fullName>
    </recommendedName>
</protein>
<evidence type="ECO:0000256" key="4">
    <source>
        <dbReference type="ARBA" id="ARBA00023136"/>
    </source>
</evidence>
<proteinExistence type="predicted"/>
<evidence type="ECO:0000313" key="8">
    <source>
        <dbReference type="Proteomes" id="UP000008068"/>
    </source>
</evidence>
<dbReference type="HOGENOM" id="CLU_2135688_0_0_1"/>
<name>G0MSP4_CAEBE</name>
<evidence type="ECO:0000256" key="1">
    <source>
        <dbReference type="ARBA" id="ARBA00004141"/>
    </source>
</evidence>
<dbReference type="Proteomes" id="UP000008068">
    <property type="component" value="Unassembled WGS sequence"/>
</dbReference>
<dbReference type="PROSITE" id="PS50244">
    <property type="entry name" value="S5A_REDUCTASE"/>
    <property type="match status" value="1"/>
</dbReference>
<sequence>MLSEMLFDWKANSCRPRNGWGIIRGGLYEVTVAPEQLSRVIKWLGFYMFCGTDVAFGFFCYALQVAFGKAILIHEKNLYVDPSYMEGRKFVCPFIFDWRKEEQNENDVDNNDD</sequence>